<evidence type="ECO:0000256" key="2">
    <source>
        <dbReference type="ARBA" id="ARBA00022450"/>
    </source>
</evidence>
<dbReference type="InterPro" id="IPR042099">
    <property type="entry name" value="ANL_N_sf"/>
</dbReference>
<dbReference type="AlphaFoldDB" id="A0A8J3PEW6"/>
<sequence length="1058" mass="113059">MTAPDLLERLHALPADRQRSFLRSLRDAAGQYDLHPLTAAQRRMWLHDRLWPGSPMCHVHFAFTLTGALDTAALADAFDRVLARHQALRTVFVEIEGEPWQWVLPQAPAGTRLRVADTFTEVLFDLAVAPPVRATLVPDGPQRWTLHLELHHIVCDGWSMGLLFDDLSQAYAGGELAAAPRHVEAAVESDADELVAYWRSHLDGAPATVDLPTDLPRPLVLDESGAELTFAWPVALSEQVSALAASVSGTAYMVLLAAWQAVLSRYGGADFVVATPVSGRTTLAAEQAVGLFANTVAVRAQVPDGTTFRQLLHRVRETSLGALAHQQLPFDTLVDRLHTARDPGSTPLAQVMFAMESGWAARLRLPGVDVHGVEQTTGTAMFDLTLTLTPGPDGIAGKLEYRTSLFTADTADRIAGHVHRLLAAALADPDRPIAVLPLLDEQERRAIEGWSVTRPPSPWRPVLDRIAAIDPDRIAVDCDDRRTTYGELHTLAGSIAAAVYDAVDGPETPVAVWLRPGPQAVAAFLGVLAAGAVYVPIDPDLPAERIRYLLADSEAVLVLTDAATAPAVPAGPVLLRVEDLPDAPRPDVTPGPDEAAYLIYTSGSTGRPKGVVSTHRGLSNLADAIDDLLAITAGDRVLQFHGPGFDAAVSDMLTALCAGAELHIVARHDRMPGPDLARTLARRRITMLDVPPVALQAMDPAQVPELRVLTVGGESCPVDVAAAWQHGRAFFNTYGPTETSVMVTGGRYTGGPAVPIGTPMTGASIHVLDARMRPVPIGVAGELFIGGAAVGRGYLGRAALTAAAFVPDPYAAEPGARLYRTGDLARWRADGSLDILGRRDGQVKIRGNRVEPGEVEARLRDCAGVARCAVVVREDQPGHKRLVGYVVAQRPGGVSADALRTELLRDLPEFMVPAAFVEVADLPTTPNGKLDQRALPAPTAARPQLGTPYRAPRGATEQAVADVWRAVLGLDRIGADDNFFDLGGNSMLLVRVHAGLRDALGVQIAAVDLFRYPTVARLARFLDEDTAAPAAARTAPAVDGRAALAARTRRVRAEMGRR</sequence>
<dbReference type="Gene3D" id="3.30.300.30">
    <property type="match status" value="1"/>
</dbReference>
<reference evidence="5" key="1">
    <citation type="submission" date="2021-01" db="EMBL/GenBank/DDBJ databases">
        <title>Whole genome shotgun sequence of Catellatospora methionotrophica NBRC 14553.</title>
        <authorList>
            <person name="Komaki H."/>
            <person name="Tamura T."/>
        </authorList>
    </citation>
    <scope>NUCLEOTIDE SEQUENCE</scope>
    <source>
        <strain evidence="5">NBRC 14553</strain>
    </source>
</reference>
<dbReference type="SUPFAM" id="SSF56801">
    <property type="entry name" value="Acetyl-CoA synthetase-like"/>
    <property type="match status" value="1"/>
</dbReference>
<dbReference type="CDD" id="cd05930">
    <property type="entry name" value="A_NRPS"/>
    <property type="match status" value="1"/>
</dbReference>
<keyword evidence="3" id="KW-0597">Phosphoprotein</keyword>
<comment type="cofactor">
    <cofactor evidence="1">
        <name>pantetheine 4'-phosphate</name>
        <dbReference type="ChEBI" id="CHEBI:47942"/>
    </cofactor>
</comment>
<accession>A0A8J3PEW6</accession>
<dbReference type="Gene3D" id="3.40.50.12780">
    <property type="entry name" value="N-terminal domain of ligase-like"/>
    <property type="match status" value="1"/>
</dbReference>
<dbReference type="Pfam" id="PF00550">
    <property type="entry name" value="PP-binding"/>
    <property type="match status" value="1"/>
</dbReference>
<dbReference type="NCBIfam" id="TIGR01733">
    <property type="entry name" value="AA-adenyl-dom"/>
    <property type="match status" value="1"/>
</dbReference>
<dbReference type="SMART" id="SM00823">
    <property type="entry name" value="PKS_PP"/>
    <property type="match status" value="1"/>
</dbReference>
<protein>
    <recommendedName>
        <fullName evidence="4">Carrier domain-containing protein</fullName>
    </recommendedName>
</protein>
<keyword evidence="2" id="KW-0596">Phosphopantetheine</keyword>
<dbReference type="FunFam" id="1.10.1200.10:FF:000016">
    <property type="entry name" value="Non-ribosomal peptide synthase"/>
    <property type="match status" value="1"/>
</dbReference>
<dbReference type="GO" id="GO:0072330">
    <property type="term" value="P:monocarboxylic acid biosynthetic process"/>
    <property type="evidence" value="ECO:0007669"/>
    <property type="project" value="UniProtKB-ARBA"/>
</dbReference>
<dbReference type="Gene3D" id="3.30.559.30">
    <property type="entry name" value="Nonribosomal peptide synthetase, condensation domain"/>
    <property type="match status" value="1"/>
</dbReference>
<evidence type="ECO:0000259" key="4">
    <source>
        <dbReference type="PROSITE" id="PS50075"/>
    </source>
</evidence>
<dbReference type="Pfam" id="PF13193">
    <property type="entry name" value="AMP-binding_C"/>
    <property type="match status" value="1"/>
</dbReference>
<evidence type="ECO:0000313" key="5">
    <source>
        <dbReference type="EMBL" id="GIG15061.1"/>
    </source>
</evidence>
<organism evidence="5 6">
    <name type="scientific">Catellatospora methionotrophica</name>
    <dbReference type="NCBI Taxonomy" id="121620"/>
    <lineage>
        <taxon>Bacteria</taxon>
        <taxon>Bacillati</taxon>
        <taxon>Actinomycetota</taxon>
        <taxon>Actinomycetes</taxon>
        <taxon>Micromonosporales</taxon>
        <taxon>Micromonosporaceae</taxon>
        <taxon>Catellatospora</taxon>
    </lineage>
</organism>
<proteinExistence type="predicted"/>
<dbReference type="PANTHER" id="PTHR45527">
    <property type="entry name" value="NONRIBOSOMAL PEPTIDE SYNTHETASE"/>
    <property type="match status" value="1"/>
</dbReference>
<dbReference type="InterPro" id="IPR001242">
    <property type="entry name" value="Condensation_dom"/>
</dbReference>
<dbReference type="Gene3D" id="1.10.1200.10">
    <property type="entry name" value="ACP-like"/>
    <property type="match status" value="1"/>
</dbReference>
<name>A0A8J3PEW6_9ACTN</name>
<dbReference type="Pfam" id="PF00668">
    <property type="entry name" value="Condensation"/>
    <property type="match status" value="1"/>
</dbReference>
<dbReference type="InterPro" id="IPR009081">
    <property type="entry name" value="PP-bd_ACP"/>
</dbReference>
<feature type="domain" description="Carrier" evidence="4">
    <location>
        <begin position="951"/>
        <end position="1026"/>
    </location>
</feature>
<evidence type="ECO:0000313" key="6">
    <source>
        <dbReference type="Proteomes" id="UP000660339"/>
    </source>
</evidence>
<dbReference type="GO" id="GO:0044550">
    <property type="term" value="P:secondary metabolite biosynthetic process"/>
    <property type="evidence" value="ECO:0007669"/>
    <property type="project" value="TreeGrafter"/>
</dbReference>
<dbReference type="CDD" id="cd19531">
    <property type="entry name" value="LCL_NRPS-like"/>
    <property type="match status" value="1"/>
</dbReference>
<dbReference type="GO" id="GO:0043041">
    <property type="term" value="P:amino acid activation for nonribosomal peptide biosynthetic process"/>
    <property type="evidence" value="ECO:0007669"/>
    <property type="project" value="TreeGrafter"/>
</dbReference>
<dbReference type="InterPro" id="IPR023213">
    <property type="entry name" value="CAT-like_dom_sf"/>
</dbReference>
<dbReference type="InterPro" id="IPR020806">
    <property type="entry name" value="PKS_PP-bd"/>
</dbReference>
<dbReference type="Gene3D" id="3.30.559.10">
    <property type="entry name" value="Chloramphenicol acetyltransferase-like domain"/>
    <property type="match status" value="1"/>
</dbReference>
<evidence type="ECO:0000256" key="1">
    <source>
        <dbReference type="ARBA" id="ARBA00001957"/>
    </source>
</evidence>
<dbReference type="EMBL" id="BONJ01000019">
    <property type="protein sequence ID" value="GIG15061.1"/>
    <property type="molecule type" value="Genomic_DNA"/>
</dbReference>
<keyword evidence="6" id="KW-1185">Reference proteome</keyword>
<comment type="caution">
    <text evidence="5">The sequence shown here is derived from an EMBL/GenBank/DDBJ whole genome shotgun (WGS) entry which is preliminary data.</text>
</comment>
<dbReference type="InterPro" id="IPR000873">
    <property type="entry name" value="AMP-dep_synth/lig_dom"/>
</dbReference>
<dbReference type="InterPro" id="IPR036736">
    <property type="entry name" value="ACP-like_sf"/>
</dbReference>
<dbReference type="SUPFAM" id="SSF52777">
    <property type="entry name" value="CoA-dependent acyltransferases"/>
    <property type="match status" value="2"/>
</dbReference>
<gene>
    <name evidence="5" type="ORF">Cme02nite_33930</name>
</gene>
<dbReference type="FunFam" id="2.30.38.10:FF:000001">
    <property type="entry name" value="Non-ribosomal peptide synthetase PvdI"/>
    <property type="match status" value="1"/>
</dbReference>
<dbReference type="PROSITE" id="PS50075">
    <property type="entry name" value="CARRIER"/>
    <property type="match status" value="1"/>
</dbReference>
<dbReference type="Pfam" id="PF00501">
    <property type="entry name" value="AMP-binding"/>
    <property type="match status" value="1"/>
</dbReference>
<dbReference type="RefSeq" id="WP_166379340.1">
    <property type="nucleotide sequence ID" value="NZ_BAAATT010000005.1"/>
</dbReference>
<dbReference type="Proteomes" id="UP000660339">
    <property type="component" value="Unassembled WGS sequence"/>
</dbReference>
<dbReference type="SUPFAM" id="SSF47336">
    <property type="entry name" value="ACP-like"/>
    <property type="match status" value="1"/>
</dbReference>
<dbReference type="PROSITE" id="PS00455">
    <property type="entry name" value="AMP_BINDING"/>
    <property type="match status" value="1"/>
</dbReference>
<dbReference type="InterPro" id="IPR025110">
    <property type="entry name" value="AMP-bd_C"/>
</dbReference>
<dbReference type="GO" id="GO:0003824">
    <property type="term" value="F:catalytic activity"/>
    <property type="evidence" value="ECO:0007669"/>
    <property type="project" value="InterPro"/>
</dbReference>
<dbReference type="InterPro" id="IPR010071">
    <property type="entry name" value="AA_adenyl_dom"/>
</dbReference>
<dbReference type="InterPro" id="IPR020845">
    <property type="entry name" value="AMP-binding_CS"/>
</dbReference>
<dbReference type="GO" id="GO:0005737">
    <property type="term" value="C:cytoplasm"/>
    <property type="evidence" value="ECO:0007669"/>
    <property type="project" value="TreeGrafter"/>
</dbReference>
<dbReference type="InterPro" id="IPR045851">
    <property type="entry name" value="AMP-bd_C_sf"/>
</dbReference>
<dbReference type="FunFam" id="3.30.300.30:FF:000010">
    <property type="entry name" value="Enterobactin synthetase component F"/>
    <property type="match status" value="1"/>
</dbReference>
<dbReference type="GO" id="GO:0031177">
    <property type="term" value="F:phosphopantetheine binding"/>
    <property type="evidence" value="ECO:0007669"/>
    <property type="project" value="InterPro"/>
</dbReference>
<dbReference type="GO" id="GO:0008610">
    <property type="term" value="P:lipid biosynthetic process"/>
    <property type="evidence" value="ECO:0007669"/>
    <property type="project" value="UniProtKB-ARBA"/>
</dbReference>
<evidence type="ECO:0000256" key="3">
    <source>
        <dbReference type="ARBA" id="ARBA00022553"/>
    </source>
</evidence>
<dbReference type="PANTHER" id="PTHR45527:SF1">
    <property type="entry name" value="FATTY ACID SYNTHASE"/>
    <property type="match status" value="1"/>
</dbReference>